<name>A0ABW0F4P0_9HYPH</name>
<gene>
    <name evidence="6" type="ORF">ACFPK2_11120</name>
</gene>
<dbReference type="PANTHER" id="PTHR33798">
    <property type="entry name" value="FLAVOPROTEIN OXYGENASE"/>
    <property type="match status" value="1"/>
</dbReference>
<comment type="similarity">
    <text evidence="4">Belongs to the flavoredoxin family.</text>
</comment>
<evidence type="ECO:0000313" key="6">
    <source>
        <dbReference type="EMBL" id="MFC5293539.1"/>
    </source>
</evidence>
<dbReference type="GO" id="GO:0016491">
    <property type="term" value="F:oxidoreductase activity"/>
    <property type="evidence" value="ECO:0007669"/>
    <property type="project" value="UniProtKB-KW"/>
</dbReference>
<dbReference type="EC" id="1.5.1.-" evidence="6"/>
<keyword evidence="6" id="KW-0560">Oxidoreductase</keyword>
<dbReference type="SUPFAM" id="SSF50475">
    <property type="entry name" value="FMN-binding split barrel"/>
    <property type="match status" value="1"/>
</dbReference>
<evidence type="ECO:0000313" key="7">
    <source>
        <dbReference type="Proteomes" id="UP001595976"/>
    </source>
</evidence>
<accession>A0ABW0F4P0</accession>
<keyword evidence="3" id="KW-0288">FMN</keyword>
<protein>
    <submittedName>
        <fullName evidence="6">Flavin reductase family protein</fullName>
        <ecNumber evidence="6">1.5.1.-</ecNumber>
    </submittedName>
</protein>
<evidence type="ECO:0000256" key="3">
    <source>
        <dbReference type="ARBA" id="ARBA00022643"/>
    </source>
</evidence>
<comment type="cofactor">
    <cofactor evidence="1">
        <name>FMN</name>
        <dbReference type="ChEBI" id="CHEBI:58210"/>
    </cofactor>
</comment>
<evidence type="ECO:0000259" key="5">
    <source>
        <dbReference type="SMART" id="SM00903"/>
    </source>
</evidence>
<evidence type="ECO:0000256" key="2">
    <source>
        <dbReference type="ARBA" id="ARBA00022630"/>
    </source>
</evidence>
<comment type="caution">
    <text evidence="6">The sequence shown here is derived from an EMBL/GenBank/DDBJ whole genome shotgun (WGS) entry which is preliminary data.</text>
</comment>
<sequence>MKFDFSTLSPIERYKLISSTVVPRPIAWVSTCDAEGRPNAGPFSFFNAFGEDPPVLGFAINDRRPGDRKDTGRNIRETGDFVVNMVADHQAEEMNITAAEFRPEVDEFAEAGLEAVPSEMVRAPRIGGSPVSFECELLQIVELGPHRSLVLGRIVLMHVVDEAVRDAARYHIDTPGLRLLGRMQGNWYVRTADALEIPRIIPGPGKIAE</sequence>
<evidence type="ECO:0000256" key="1">
    <source>
        <dbReference type="ARBA" id="ARBA00001917"/>
    </source>
</evidence>
<dbReference type="SMART" id="SM00903">
    <property type="entry name" value="Flavin_Reduct"/>
    <property type="match status" value="1"/>
</dbReference>
<dbReference type="Pfam" id="PF01613">
    <property type="entry name" value="Flavin_Reduct"/>
    <property type="match status" value="1"/>
</dbReference>
<dbReference type="Gene3D" id="2.30.110.10">
    <property type="entry name" value="Electron Transport, Fmn-binding Protein, Chain A"/>
    <property type="match status" value="1"/>
</dbReference>
<dbReference type="InterPro" id="IPR002563">
    <property type="entry name" value="Flavin_Rdtase-like_dom"/>
</dbReference>
<evidence type="ECO:0000256" key="4">
    <source>
        <dbReference type="ARBA" id="ARBA00038054"/>
    </source>
</evidence>
<keyword evidence="7" id="KW-1185">Reference proteome</keyword>
<reference evidence="7" key="1">
    <citation type="journal article" date="2019" name="Int. J. Syst. Evol. Microbiol.">
        <title>The Global Catalogue of Microorganisms (GCM) 10K type strain sequencing project: providing services to taxonomists for standard genome sequencing and annotation.</title>
        <authorList>
            <consortium name="The Broad Institute Genomics Platform"/>
            <consortium name="The Broad Institute Genome Sequencing Center for Infectious Disease"/>
            <person name="Wu L."/>
            <person name="Ma J."/>
        </authorList>
    </citation>
    <scope>NUCLEOTIDE SEQUENCE [LARGE SCALE GENOMIC DNA]</scope>
    <source>
        <strain evidence="7">CGMCC 1.15643</strain>
    </source>
</reference>
<dbReference type="EMBL" id="JBHSLI010000004">
    <property type="protein sequence ID" value="MFC5293539.1"/>
    <property type="molecule type" value="Genomic_DNA"/>
</dbReference>
<proteinExistence type="inferred from homology"/>
<organism evidence="6 7">
    <name type="scientific">Bosea minatitlanensis</name>
    <dbReference type="NCBI Taxonomy" id="128782"/>
    <lineage>
        <taxon>Bacteria</taxon>
        <taxon>Pseudomonadati</taxon>
        <taxon>Pseudomonadota</taxon>
        <taxon>Alphaproteobacteria</taxon>
        <taxon>Hyphomicrobiales</taxon>
        <taxon>Boseaceae</taxon>
        <taxon>Bosea</taxon>
    </lineage>
</organism>
<keyword evidence="2" id="KW-0285">Flavoprotein</keyword>
<dbReference type="InterPro" id="IPR012349">
    <property type="entry name" value="Split_barrel_FMN-bd"/>
</dbReference>
<dbReference type="RefSeq" id="WP_158448182.1">
    <property type="nucleotide sequence ID" value="NZ_JAOAOS010000013.1"/>
</dbReference>
<feature type="domain" description="Flavin reductase like" evidence="5">
    <location>
        <begin position="19"/>
        <end position="172"/>
    </location>
</feature>
<dbReference type="PANTHER" id="PTHR33798:SF5">
    <property type="entry name" value="FLAVIN REDUCTASE LIKE DOMAIN-CONTAINING PROTEIN"/>
    <property type="match status" value="1"/>
</dbReference>
<dbReference type="Proteomes" id="UP001595976">
    <property type="component" value="Unassembled WGS sequence"/>
</dbReference>